<dbReference type="InterPro" id="IPR057326">
    <property type="entry name" value="KR_dom"/>
</dbReference>
<dbReference type="Proteomes" id="UP001595764">
    <property type="component" value="Unassembled WGS sequence"/>
</dbReference>
<keyword evidence="2" id="KW-0560">Oxidoreductase</keyword>
<proteinExistence type="inferred from homology"/>
<keyword evidence="6" id="KW-1185">Reference proteome</keyword>
<sequence>MNAAGTVQPERGPRVRTALVTGANRGLGRAVAAELHSRGFEVVVSARDGARAREAAAGLGRSVRHVALDVTDPASVTAAARALPEVDVLVSNAGVLLDTGADPLTVEPELVERTMAVNLLGSWRVAQAFLPAMIDRGWGRLVFVSSATGSFTAGLFIGCPAYSVSKAALNGLTQMLAAHTEGTGVLVNAVNPGQTKTRMMPSATRTAEESAIAVADAVTLPDSGPTGTFRRGDRLIGW</sequence>
<dbReference type="PANTHER" id="PTHR43669:SF3">
    <property type="entry name" value="ALCOHOL DEHYDROGENASE, PUTATIVE (AFU_ORTHOLOGUE AFUA_3G03445)-RELATED"/>
    <property type="match status" value="1"/>
</dbReference>
<reference evidence="6" key="1">
    <citation type="journal article" date="2019" name="Int. J. Syst. Evol. Microbiol.">
        <title>The Global Catalogue of Microorganisms (GCM) 10K type strain sequencing project: providing services to taxonomists for standard genome sequencing and annotation.</title>
        <authorList>
            <consortium name="The Broad Institute Genomics Platform"/>
            <consortium name="The Broad Institute Genome Sequencing Center for Infectious Disease"/>
            <person name="Wu L."/>
            <person name="Ma J."/>
        </authorList>
    </citation>
    <scope>NUCLEOTIDE SEQUENCE [LARGE SCALE GENOMIC DNA]</scope>
    <source>
        <strain evidence="6">CGMCC 4.7682</strain>
    </source>
</reference>
<evidence type="ECO:0000259" key="4">
    <source>
        <dbReference type="SMART" id="SM00822"/>
    </source>
</evidence>
<name>A0ABV7QAM0_9PSEU</name>
<accession>A0ABV7QAM0</accession>
<dbReference type="EMBL" id="JBHRWI010000004">
    <property type="protein sequence ID" value="MFC3509368.1"/>
    <property type="molecule type" value="Genomic_DNA"/>
</dbReference>
<protein>
    <submittedName>
        <fullName evidence="5">SDR family NAD(P)-dependent oxidoreductase</fullName>
    </submittedName>
</protein>
<dbReference type="SUPFAM" id="SSF51735">
    <property type="entry name" value="NAD(P)-binding Rossmann-fold domains"/>
    <property type="match status" value="1"/>
</dbReference>
<dbReference type="RefSeq" id="WP_354741225.1">
    <property type="nucleotide sequence ID" value="NZ_JBHMAY010000012.1"/>
</dbReference>
<dbReference type="PANTHER" id="PTHR43669">
    <property type="entry name" value="5-KETO-D-GLUCONATE 5-REDUCTASE"/>
    <property type="match status" value="1"/>
</dbReference>
<organism evidence="5 6">
    <name type="scientific">Amycolatopsis halotolerans</name>
    <dbReference type="NCBI Taxonomy" id="330083"/>
    <lineage>
        <taxon>Bacteria</taxon>
        <taxon>Bacillati</taxon>
        <taxon>Actinomycetota</taxon>
        <taxon>Actinomycetes</taxon>
        <taxon>Pseudonocardiales</taxon>
        <taxon>Pseudonocardiaceae</taxon>
        <taxon>Amycolatopsis</taxon>
    </lineage>
</organism>
<comment type="caution">
    <text evidence="5">The sequence shown here is derived from an EMBL/GenBank/DDBJ whole genome shotgun (WGS) entry which is preliminary data.</text>
</comment>
<dbReference type="SMART" id="SM00822">
    <property type="entry name" value="PKS_KR"/>
    <property type="match status" value="1"/>
</dbReference>
<gene>
    <name evidence="5" type="ORF">ACFORO_04265</name>
</gene>
<evidence type="ECO:0000256" key="2">
    <source>
        <dbReference type="ARBA" id="ARBA00023002"/>
    </source>
</evidence>
<evidence type="ECO:0000256" key="1">
    <source>
        <dbReference type="ARBA" id="ARBA00006484"/>
    </source>
</evidence>
<dbReference type="PRINTS" id="PR00080">
    <property type="entry name" value="SDRFAMILY"/>
</dbReference>
<comment type="similarity">
    <text evidence="1 3">Belongs to the short-chain dehydrogenases/reductases (SDR) family.</text>
</comment>
<evidence type="ECO:0000256" key="3">
    <source>
        <dbReference type="RuleBase" id="RU000363"/>
    </source>
</evidence>
<dbReference type="InterPro" id="IPR002347">
    <property type="entry name" value="SDR_fam"/>
</dbReference>
<feature type="domain" description="Ketoreductase" evidence="4">
    <location>
        <begin position="16"/>
        <end position="195"/>
    </location>
</feature>
<dbReference type="Pfam" id="PF00106">
    <property type="entry name" value="adh_short"/>
    <property type="match status" value="1"/>
</dbReference>
<dbReference type="InterPro" id="IPR036291">
    <property type="entry name" value="NAD(P)-bd_dom_sf"/>
</dbReference>
<evidence type="ECO:0000313" key="6">
    <source>
        <dbReference type="Proteomes" id="UP001595764"/>
    </source>
</evidence>
<dbReference type="PRINTS" id="PR00081">
    <property type="entry name" value="GDHRDH"/>
</dbReference>
<evidence type="ECO:0000313" key="5">
    <source>
        <dbReference type="EMBL" id="MFC3509368.1"/>
    </source>
</evidence>
<dbReference type="Gene3D" id="3.40.50.720">
    <property type="entry name" value="NAD(P)-binding Rossmann-like Domain"/>
    <property type="match status" value="1"/>
</dbReference>